<accession>K0SWC0</accession>
<keyword evidence="2" id="KW-1185">Reference proteome</keyword>
<reference evidence="1 2" key="1">
    <citation type="journal article" date="2012" name="Genome Biol.">
        <title>Genome and low-iron response of an oceanic diatom adapted to chronic iron limitation.</title>
        <authorList>
            <person name="Lommer M."/>
            <person name="Specht M."/>
            <person name="Roy A.S."/>
            <person name="Kraemer L."/>
            <person name="Andreson R."/>
            <person name="Gutowska M.A."/>
            <person name="Wolf J."/>
            <person name="Bergner S.V."/>
            <person name="Schilhabel M.B."/>
            <person name="Klostermeier U.C."/>
            <person name="Beiko R.G."/>
            <person name="Rosenstiel P."/>
            <person name="Hippler M."/>
            <person name="Laroche J."/>
        </authorList>
    </citation>
    <scope>NUCLEOTIDE SEQUENCE [LARGE SCALE GENOMIC DNA]</scope>
    <source>
        <strain evidence="1 2">CCMP1005</strain>
    </source>
</reference>
<name>K0SWC0_THAOC</name>
<proteinExistence type="predicted"/>
<dbReference type="EMBL" id="AGNL01009682">
    <property type="protein sequence ID" value="EJK69705.1"/>
    <property type="molecule type" value="Genomic_DNA"/>
</dbReference>
<feature type="non-terminal residue" evidence="1">
    <location>
        <position position="68"/>
    </location>
</feature>
<sequence length="68" mass="7017">MGSYVDAHTEGVNAVRFGEVSDPRDPSTTRTVLASAGEDGLAVIHDPSAPGEEEALVSVLNAGAPLRR</sequence>
<evidence type="ECO:0000313" key="2">
    <source>
        <dbReference type="Proteomes" id="UP000266841"/>
    </source>
</evidence>
<dbReference type="Proteomes" id="UP000266841">
    <property type="component" value="Unassembled WGS sequence"/>
</dbReference>
<dbReference type="AlphaFoldDB" id="K0SWC0"/>
<gene>
    <name evidence="1" type="ORF">THAOC_09010</name>
</gene>
<protein>
    <submittedName>
        <fullName evidence="1">Uncharacterized protein</fullName>
    </submittedName>
</protein>
<comment type="caution">
    <text evidence="1">The sequence shown here is derived from an EMBL/GenBank/DDBJ whole genome shotgun (WGS) entry which is preliminary data.</text>
</comment>
<organism evidence="1 2">
    <name type="scientific">Thalassiosira oceanica</name>
    <name type="common">Marine diatom</name>
    <dbReference type="NCBI Taxonomy" id="159749"/>
    <lineage>
        <taxon>Eukaryota</taxon>
        <taxon>Sar</taxon>
        <taxon>Stramenopiles</taxon>
        <taxon>Ochrophyta</taxon>
        <taxon>Bacillariophyta</taxon>
        <taxon>Coscinodiscophyceae</taxon>
        <taxon>Thalassiosirophycidae</taxon>
        <taxon>Thalassiosirales</taxon>
        <taxon>Thalassiosiraceae</taxon>
        <taxon>Thalassiosira</taxon>
    </lineage>
</organism>
<dbReference type="OrthoDB" id="25131at2759"/>
<evidence type="ECO:0000313" key="1">
    <source>
        <dbReference type="EMBL" id="EJK69705.1"/>
    </source>
</evidence>